<protein>
    <submittedName>
        <fullName evidence="1">SEC-C motif-containing protein</fullName>
    </submittedName>
</protein>
<dbReference type="EMBL" id="VLJT01000039">
    <property type="protein sequence ID" value="TWH10821.1"/>
    <property type="molecule type" value="Genomic_DNA"/>
</dbReference>
<name>A0A562DMC4_RHORH</name>
<organism evidence="1 2">
    <name type="scientific">Rhodococcus rhodochrous J45</name>
    <dbReference type="NCBI Taxonomy" id="935266"/>
    <lineage>
        <taxon>Bacteria</taxon>
        <taxon>Bacillati</taxon>
        <taxon>Actinomycetota</taxon>
        <taxon>Actinomycetes</taxon>
        <taxon>Mycobacteriales</taxon>
        <taxon>Nocardiaceae</taxon>
        <taxon>Rhodococcus</taxon>
    </lineage>
</organism>
<sequence>MTVADAGRLGPRPIEGRVRCVTRDGDVRKEPHSPRKHCRAPYDHVVTDSEHPESALWDTVLDTVRSHGPMTIDEVADHLEEHGFGSAEQVMIDLEQSEPHPLLLWLSDDRVAATDALFEGRTLTHRLTADELDRHAIPVADIEPLLLLVSEEDEFDLVQPGGSEAAATQNDPDSGGVVGRETIVFPGGALSGREPGDLLALTVRDGRLSFAPADDEVRSSEAEFVHALEQAIARDQVASLDGAFLDVLADAPDAFSAPSLPLGELLAGAGLDRSGDLVAPKGFDFDGYSDRAMFEIYAEQLGIPVDAVPGVALFASLVEALERGDDAELDERFAVGKSGLYSVLSDPEIAETVYDELVGEKLAPEAIEQAALWLLDHAPRRAAGAAHWIAGRAAESTGRITEAERHYERSADLDSAFDLPLFDLARFASDRGDAIRGLSLLARVPGGDEHPLHELLERYRPKEVPGLGRNDRCWCGSGRKYKACHLGRAKHSLEERSDWLYMKAAMHALEPGWAEQRVALAEARSGYGDDDAVAEAVADPLVEDVLLFDAGAFADFVERRGELLPEDEAELARSWLAVERSVFEVEASAPEESLTLRDVRSDRVVEVSAPWLAGEVPAGTLLCARVMPVGEDRWVMPGGCEPVTEDQRDTLVALLGEDTVDPVDIMDVLTHPDAADFYPEP</sequence>
<dbReference type="InterPro" id="IPR004027">
    <property type="entry name" value="SEC_C_motif"/>
</dbReference>
<comment type="caution">
    <text evidence="1">The sequence shown here is derived from an EMBL/GenBank/DDBJ whole genome shotgun (WGS) entry which is preliminary data.</text>
</comment>
<accession>A0A562DMC4</accession>
<dbReference type="Pfam" id="PF02810">
    <property type="entry name" value="SEC-C"/>
    <property type="match status" value="1"/>
</dbReference>
<dbReference type="SUPFAM" id="SSF103642">
    <property type="entry name" value="Sec-C motif"/>
    <property type="match status" value="1"/>
</dbReference>
<dbReference type="Proteomes" id="UP000317573">
    <property type="component" value="Unassembled WGS sequence"/>
</dbReference>
<evidence type="ECO:0000313" key="1">
    <source>
        <dbReference type="EMBL" id="TWH10821.1"/>
    </source>
</evidence>
<proteinExistence type="predicted"/>
<dbReference type="Gene3D" id="3.10.450.50">
    <property type="match status" value="1"/>
</dbReference>
<reference evidence="1 2" key="1">
    <citation type="submission" date="2019-07" db="EMBL/GenBank/DDBJ databases">
        <title>Genome sequencing of lignin-degrading bacterial isolates.</title>
        <authorList>
            <person name="Gladden J."/>
        </authorList>
    </citation>
    <scope>NUCLEOTIDE SEQUENCE [LARGE SCALE GENOMIC DNA]</scope>
    <source>
        <strain evidence="1 2">J45</strain>
    </source>
</reference>
<evidence type="ECO:0000313" key="2">
    <source>
        <dbReference type="Proteomes" id="UP000317573"/>
    </source>
</evidence>
<dbReference type="AlphaFoldDB" id="A0A562DMC4"/>
<gene>
    <name evidence="1" type="ORF">L618_000400003020</name>
</gene>